<dbReference type="RefSeq" id="WP_395113485.1">
    <property type="nucleotide sequence ID" value="NZ_JBIMSN010000155.1"/>
</dbReference>
<sequence length="248" mass="27307">MASTAAVAAAFGVSGEQAERDRMISFILAAISNRWADQLTFIGGTALARTNLPDGRLSEDIDLITRTSRSTIARQLDRELPDAFRRELGRLHWDPALSAVGDAGEAYLRRDDGLSVKIQLISQIGHPDWPTQRTQLDQRYDDAPPAALDVLTTPAFVAAKTAAWQDRRAPRDLWDLWALNARGAIDSNAAELFRKLGPTGRTPDPAWFATAPSESDWTDALASQTILTITASEAAQQIRDAWIPFRRN</sequence>
<reference evidence="4 5" key="1">
    <citation type="submission" date="2024-10" db="EMBL/GenBank/DDBJ databases">
        <authorList>
            <person name="Riesco R."/>
        </authorList>
    </citation>
    <scope>NUCLEOTIDE SEQUENCE [LARGE SCALE GENOMIC DNA]</scope>
    <source>
        <strain evidence="3 5">NCIMB 15448</strain>
        <strain evidence="1 4">NCIMB 15449</strain>
        <strain evidence="2 6">NCIMB 15450</strain>
    </source>
</reference>
<proteinExistence type="predicted"/>
<evidence type="ECO:0000313" key="6">
    <source>
        <dbReference type="Proteomes" id="UP001609219"/>
    </source>
</evidence>
<evidence type="ECO:0000313" key="2">
    <source>
        <dbReference type="EMBL" id="MFH5232695.1"/>
    </source>
</evidence>
<dbReference type="Proteomes" id="UP001609219">
    <property type="component" value="Unassembled WGS sequence"/>
</dbReference>
<dbReference type="Proteomes" id="UP001609175">
    <property type="component" value="Unassembled WGS sequence"/>
</dbReference>
<dbReference type="EMBL" id="JBIMSO010000033">
    <property type="protein sequence ID" value="MFH5208058.1"/>
    <property type="molecule type" value="Genomic_DNA"/>
</dbReference>
<gene>
    <name evidence="3" type="ORF">ACHIPV_18815</name>
    <name evidence="1" type="ORF">ACHIPZ_07505</name>
    <name evidence="2" type="ORF">ACHIRB_29620</name>
</gene>
<evidence type="ECO:0000313" key="5">
    <source>
        <dbReference type="Proteomes" id="UP001609176"/>
    </source>
</evidence>
<comment type="caution">
    <text evidence="3">The sequence shown here is derived from an EMBL/GenBank/DDBJ whole genome shotgun (WGS) entry which is preliminary data.</text>
</comment>
<dbReference type="GO" id="GO:0016740">
    <property type="term" value="F:transferase activity"/>
    <property type="evidence" value="ECO:0007669"/>
    <property type="project" value="UniProtKB-KW"/>
</dbReference>
<organism evidence="3 5">
    <name type="scientific">Antrihabitans spumae</name>
    <dbReference type="NCBI Taxonomy" id="3373370"/>
    <lineage>
        <taxon>Bacteria</taxon>
        <taxon>Bacillati</taxon>
        <taxon>Actinomycetota</taxon>
        <taxon>Actinomycetes</taxon>
        <taxon>Mycobacteriales</taxon>
        <taxon>Nocardiaceae</taxon>
        <taxon>Antrihabitans</taxon>
    </lineage>
</organism>
<name>A0ABW7KS79_9NOCA</name>
<dbReference type="EMBL" id="JBIMSN010000155">
    <property type="protein sequence ID" value="MFH5232695.1"/>
    <property type="molecule type" value="Genomic_DNA"/>
</dbReference>
<evidence type="ECO:0000313" key="1">
    <source>
        <dbReference type="EMBL" id="MFH5208058.1"/>
    </source>
</evidence>
<dbReference type="Proteomes" id="UP001609176">
    <property type="component" value="Unassembled WGS sequence"/>
</dbReference>
<keyword evidence="3" id="KW-0808">Transferase</keyword>
<protein>
    <submittedName>
        <fullName evidence="3">Nucleotidyl transferase AbiEii/AbiGii toxin family protein</fullName>
    </submittedName>
</protein>
<dbReference type="Pfam" id="PF08843">
    <property type="entry name" value="AbiEii"/>
    <property type="match status" value="1"/>
</dbReference>
<dbReference type="EMBL" id="JBIMSP010000033">
    <property type="protein sequence ID" value="MFH5243911.1"/>
    <property type="molecule type" value="Genomic_DNA"/>
</dbReference>
<evidence type="ECO:0000313" key="3">
    <source>
        <dbReference type="EMBL" id="MFH5243911.1"/>
    </source>
</evidence>
<evidence type="ECO:0000313" key="4">
    <source>
        <dbReference type="Proteomes" id="UP001609175"/>
    </source>
</evidence>
<dbReference type="InterPro" id="IPR014942">
    <property type="entry name" value="AbiEii"/>
</dbReference>
<accession>A0ABW7KS79</accession>
<keyword evidence="6" id="KW-1185">Reference proteome</keyword>